<reference evidence="2" key="1">
    <citation type="journal article" date="2019" name="Int. J. Syst. Evol. Microbiol.">
        <title>The Global Catalogue of Microorganisms (GCM) 10K type strain sequencing project: providing services to taxonomists for standard genome sequencing and annotation.</title>
        <authorList>
            <consortium name="The Broad Institute Genomics Platform"/>
            <consortium name="The Broad Institute Genome Sequencing Center for Infectious Disease"/>
            <person name="Wu L."/>
            <person name="Ma J."/>
        </authorList>
    </citation>
    <scope>NUCLEOTIDE SEQUENCE [LARGE SCALE GENOMIC DNA]</scope>
    <source>
        <strain evidence="2">JCM 3369</strain>
    </source>
</reference>
<evidence type="ECO:0000313" key="1">
    <source>
        <dbReference type="EMBL" id="MFC6884591.1"/>
    </source>
</evidence>
<comment type="caution">
    <text evidence="1">The sequence shown here is derived from an EMBL/GenBank/DDBJ whole genome shotgun (WGS) entry which is preliminary data.</text>
</comment>
<proteinExistence type="predicted"/>
<accession>A0ABW2CUD4</accession>
<evidence type="ECO:0000313" key="2">
    <source>
        <dbReference type="Proteomes" id="UP001596380"/>
    </source>
</evidence>
<dbReference type="RefSeq" id="WP_160820274.1">
    <property type="nucleotide sequence ID" value="NZ_JBHSXE010000001.1"/>
</dbReference>
<protein>
    <submittedName>
        <fullName evidence="1">Uncharacterized protein</fullName>
    </submittedName>
</protein>
<gene>
    <name evidence="1" type="ORF">ACFQKB_32865</name>
</gene>
<keyword evidence="2" id="KW-1185">Reference proteome</keyword>
<dbReference type="EMBL" id="JBHSXS010000028">
    <property type="protein sequence ID" value="MFC6884591.1"/>
    <property type="molecule type" value="Genomic_DNA"/>
</dbReference>
<sequence length="90" mass="10016">MSSSHFPIEVRPAVDRAVAAHARISVRGDDARLVFSPAAFRDWYLAERAEWERQARDRAAAEIARAPEACGRDLAVRLARGEVPPPARRP</sequence>
<name>A0ABW2CUD4_9ACTN</name>
<organism evidence="1 2">
    <name type="scientific">Actinomadura yumaensis</name>
    <dbReference type="NCBI Taxonomy" id="111807"/>
    <lineage>
        <taxon>Bacteria</taxon>
        <taxon>Bacillati</taxon>
        <taxon>Actinomycetota</taxon>
        <taxon>Actinomycetes</taxon>
        <taxon>Streptosporangiales</taxon>
        <taxon>Thermomonosporaceae</taxon>
        <taxon>Actinomadura</taxon>
    </lineage>
</organism>
<dbReference type="Proteomes" id="UP001596380">
    <property type="component" value="Unassembled WGS sequence"/>
</dbReference>